<proteinExistence type="evidence at transcript level"/>
<organism evidence="2">
    <name type="scientific">Hordeum vulgare subsp. vulgare</name>
    <name type="common">Domesticated barley</name>
    <dbReference type="NCBI Taxonomy" id="112509"/>
    <lineage>
        <taxon>Eukaryota</taxon>
        <taxon>Viridiplantae</taxon>
        <taxon>Streptophyta</taxon>
        <taxon>Embryophyta</taxon>
        <taxon>Tracheophyta</taxon>
        <taxon>Spermatophyta</taxon>
        <taxon>Magnoliopsida</taxon>
        <taxon>Liliopsida</taxon>
        <taxon>Poales</taxon>
        <taxon>Poaceae</taxon>
        <taxon>BOP clade</taxon>
        <taxon>Pooideae</taxon>
        <taxon>Triticodae</taxon>
        <taxon>Triticeae</taxon>
        <taxon>Hordeinae</taxon>
        <taxon>Hordeum</taxon>
    </lineage>
</organism>
<evidence type="ECO:0000313" key="2">
    <source>
        <dbReference type="EMBL" id="BAJ85732.1"/>
    </source>
</evidence>
<protein>
    <submittedName>
        <fullName evidence="2">Predicted protein</fullName>
    </submittedName>
</protein>
<evidence type="ECO:0000256" key="1">
    <source>
        <dbReference type="SAM" id="MobiDB-lite"/>
    </source>
</evidence>
<dbReference type="EMBL" id="AK354513">
    <property type="protein sequence ID" value="BAJ85732.1"/>
    <property type="molecule type" value="mRNA"/>
</dbReference>
<dbReference type="AlphaFoldDB" id="F2CSB1"/>
<feature type="compositionally biased region" description="Low complexity" evidence="1">
    <location>
        <begin position="25"/>
        <end position="41"/>
    </location>
</feature>
<feature type="region of interest" description="Disordered" evidence="1">
    <location>
        <begin position="1"/>
        <end position="41"/>
    </location>
</feature>
<accession>F2CSB1</accession>
<sequence length="116" mass="12902">MSPSSTSPGPPPRRTFTTPEPPPRRLLTSPASCRRSTPTTVRSRVLANTTHCCKPLDATSRCRSPPLAAATARHRPPQRAASDEKEHYNSPPPYARRRAAPRLAWLPMRTYCCTRV</sequence>
<name>F2CSB1_HORVV</name>
<feature type="region of interest" description="Disordered" evidence="1">
    <location>
        <begin position="63"/>
        <end position="95"/>
    </location>
</feature>
<reference evidence="2" key="1">
    <citation type="journal article" date="2011" name="Plant Physiol.">
        <title>Comprehensive sequence analysis of 24,783 barley full-length cDNAs derived from 12 clone libraries.</title>
        <authorList>
            <person name="Matsumoto T."/>
            <person name="Tanaka T."/>
            <person name="Sakai H."/>
            <person name="Amano N."/>
            <person name="Kanamori H."/>
            <person name="Kurita K."/>
            <person name="Kikuta A."/>
            <person name="Kamiya K."/>
            <person name="Yamamoto M."/>
            <person name="Ikawa H."/>
            <person name="Fujii N."/>
            <person name="Hori K."/>
            <person name="Itoh T."/>
            <person name="Sato K."/>
        </authorList>
    </citation>
    <scope>NUCLEOTIDE SEQUENCE</scope>
    <source>
        <tissue evidence="2">Shoot</tissue>
    </source>
</reference>